<dbReference type="KEGG" id="kct:CDEE_0713"/>
<dbReference type="EMBL" id="CP003804">
    <property type="protein sequence ID" value="AGF47712.1"/>
    <property type="molecule type" value="Genomic_DNA"/>
</dbReference>
<dbReference type="SUPFAM" id="SSF51735">
    <property type="entry name" value="NAD(P)-binding Rossmann-fold domains"/>
    <property type="match status" value="1"/>
</dbReference>
<dbReference type="Pfam" id="PF20463">
    <property type="entry name" value="PDH_C"/>
    <property type="match status" value="1"/>
</dbReference>
<evidence type="ECO:0000313" key="4">
    <source>
        <dbReference type="EMBL" id="AGF47712.1"/>
    </source>
</evidence>
<dbReference type="HOGENOM" id="CLU_055968_0_0_4"/>
<dbReference type="FunFam" id="3.40.50.720:FF:000208">
    <property type="entry name" value="Prephenate dehydrogenase"/>
    <property type="match status" value="1"/>
</dbReference>
<gene>
    <name evidence="4" type="ORF">CDEE_0713</name>
</gene>
<dbReference type="STRING" id="1208918.CDEE_0713"/>
<dbReference type="InterPro" id="IPR046826">
    <property type="entry name" value="PDH_N"/>
</dbReference>
<dbReference type="InterPro" id="IPR008927">
    <property type="entry name" value="6-PGluconate_DH-like_C_sf"/>
</dbReference>
<dbReference type="InterPro" id="IPR050812">
    <property type="entry name" value="Preph/Arog_dehydrog"/>
</dbReference>
<dbReference type="PROSITE" id="PS51176">
    <property type="entry name" value="PDH_ADH"/>
    <property type="match status" value="1"/>
</dbReference>
<keyword evidence="2" id="KW-0472">Membrane</keyword>
<evidence type="ECO:0000259" key="3">
    <source>
        <dbReference type="PROSITE" id="PS51176"/>
    </source>
</evidence>
<dbReference type="GO" id="GO:0006571">
    <property type="term" value="P:tyrosine biosynthetic process"/>
    <property type="evidence" value="ECO:0007669"/>
    <property type="project" value="InterPro"/>
</dbReference>
<dbReference type="Proteomes" id="UP000011686">
    <property type="component" value="Chromosome"/>
</dbReference>
<dbReference type="RefSeq" id="WP_015238446.1">
    <property type="nucleotide sequence ID" value="NC_020283.1"/>
</dbReference>
<keyword evidence="2" id="KW-0812">Transmembrane</keyword>
<dbReference type="Pfam" id="PF02153">
    <property type="entry name" value="PDH_N"/>
    <property type="match status" value="1"/>
</dbReference>
<keyword evidence="2" id="KW-1133">Transmembrane helix</keyword>
<keyword evidence="5" id="KW-1185">Reference proteome</keyword>
<organism evidence="4 5">
    <name type="scientific">Candidatus Kinetoplastidibacterium crithidiae TCC036E</name>
    <dbReference type="NCBI Taxonomy" id="1208918"/>
    <lineage>
        <taxon>Bacteria</taxon>
        <taxon>Pseudomonadati</taxon>
        <taxon>Pseudomonadota</taxon>
        <taxon>Betaproteobacteria</taxon>
        <taxon>Candidatus Kinetoplastidibacterium</taxon>
    </lineage>
</organism>
<dbReference type="PATRIC" id="fig|1208918.3.peg.412"/>
<dbReference type="InterPro" id="IPR046825">
    <property type="entry name" value="PDH_C"/>
</dbReference>
<dbReference type="Gene3D" id="3.40.50.720">
    <property type="entry name" value="NAD(P)-binding Rossmann-like Domain"/>
    <property type="match status" value="1"/>
</dbReference>
<proteinExistence type="predicted"/>
<accession>M1LQ05</accession>
<evidence type="ECO:0000313" key="5">
    <source>
        <dbReference type="Proteomes" id="UP000011686"/>
    </source>
</evidence>
<evidence type="ECO:0000256" key="2">
    <source>
        <dbReference type="SAM" id="Phobius"/>
    </source>
</evidence>
<feature type="transmembrane region" description="Helical" evidence="2">
    <location>
        <begin position="14"/>
        <end position="33"/>
    </location>
</feature>
<protein>
    <submittedName>
        <fullName evidence="4">Prephenate dehydrogenase</fullName>
        <ecNumber evidence="4">1.3.1.12</ecNumber>
    </submittedName>
</protein>
<dbReference type="GO" id="GO:0008977">
    <property type="term" value="F:prephenate dehydrogenase (NAD+) activity"/>
    <property type="evidence" value="ECO:0007669"/>
    <property type="project" value="UniProtKB-EC"/>
</dbReference>
<evidence type="ECO:0000256" key="1">
    <source>
        <dbReference type="ARBA" id="ARBA00023002"/>
    </source>
</evidence>
<dbReference type="GO" id="GO:0004665">
    <property type="term" value="F:prephenate dehydrogenase (NADP+) activity"/>
    <property type="evidence" value="ECO:0007669"/>
    <property type="project" value="InterPro"/>
</dbReference>
<feature type="domain" description="Prephenate/arogenate dehydrogenase" evidence="3">
    <location>
        <begin position="15"/>
        <end position="297"/>
    </location>
</feature>
<dbReference type="eggNOG" id="COG0287">
    <property type="taxonomic scope" value="Bacteria"/>
</dbReference>
<dbReference type="SUPFAM" id="SSF48179">
    <property type="entry name" value="6-phosphogluconate dehydrogenase C-terminal domain-like"/>
    <property type="match status" value="1"/>
</dbReference>
<dbReference type="InterPro" id="IPR003099">
    <property type="entry name" value="Prephen_DH"/>
</dbReference>
<dbReference type="InterPro" id="IPR036291">
    <property type="entry name" value="NAD(P)-bd_dom_sf"/>
</dbReference>
<keyword evidence="1 4" id="KW-0560">Oxidoreductase</keyword>
<reference evidence="4 5" key="1">
    <citation type="journal article" date="2013" name="Genome Biol. Evol.">
        <title>Genome evolution and phylogenomic analysis of candidatus kinetoplastibacterium, the betaproteobacterial endosymbionts of strigomonas and angomonas.</title>
        <authorList>
            <person name="Alves J.M."/>
            <person name="Serrano M.G."/>
            <person name="Maia da Silva F."/>
            <person name="Voegtly L.J."/>
            <person name="Matveyev A.V."/>
            <person name="Teixeira M.M."/>
            <person name="Camargo E.P."/>
            <person name="Buck G.A."/>
        </authorList>
    </citation>
    <scope>NUCLEOTIDE SEQUENCE [LARGE SCALE GENOMIC DNA]</scope>
    <source>
        <strain evidence="4 5">TCC036E</strain>
    </source>
</reference>
<sequence length="297" mass="33171">MNNKNDVLFKNCDVSILSIIGVGLIGSSFALALRRSGYNGRIIGVDNNQESLIRAKELKIIDDHGSLEFAVSRANFIMLATPVGHVRDLLLKIKPNLLPDAIITDVGSTKMDTINAAYDVLDDCVCQFIPGHPIAGIEKTGPDAATAELFNQQNVVITPLIENRKIDLDIISNFWLCCGANVMYMSPEEHDSIFASVSHLPHFLSYMYMSQVASSENCDRRLSLAGSGFRDFSRISASSPDMWCDIFFSNKKFIEIELEKVLSLILMARKALDTKDRKLLYSILEKASIARRNWFKE</sequence>
<dbReference type="GO" id="GO:0070403">
    <property type="term" value="F:NAD+ binding"/>
    <property type="evidence" value="ECO:0007669"/>
    <property type="project" value="InterPro"/>
</dbReference>
<dbReference type="EC" id="1.3.1.12" evidence="4"/>
<name>M1LQ05_9PROT</name>
<dbReference type="PANTHER" id="PTHR21363">
    <property type="entry name" value="PREPHENATE DEHYDROGENASE"/>
    <property type="match status" value="1"/>
</dbReference>
<dbReference type="Gene3D" id="1.10.3660.10">
    <property type="entry name" value="6-phosphogluconate dehydrogenase C-terminal like domain"/>
    <property type="match status" value="1"/>
</dbReference>
<dbReference type="PANTHER" id="PTHR21363:SF0">
    <property type="entry name" value="PREPHENATE DEHYDROGENASE [NADP(+)]"/>
    <property type="match status" value="1"/>
</dbReference>
<dbReference type="AlphaFoldDB" id="M1LQ05"/>